<evidence type="ECO:0000313" key="3">
    <source>
        <dbReference type="Proteomes" id="UP000262954"/>
    </source>
</evidence>
<keyword evidence="1" id="KW-0812">Transmembrane</keyword>
<dbReference type="AlphaFoldDB" id="A0A316QYH7"/>
<dbReference type="GeneID" id="92928852"/>
<name>A0A316QYH7_9BACT</name>
<accession>A0A316QYH7</accession>
<evidence type="ECO:0000313" key="2">
    <source>
        <dbReference type="EMBL" id="HBJ09018.1"/>
    </source>
</evidence>
<dbReference type="Pfam" id="PF16149">
    <property type="entry name" value="DUF4857"/>
    <property type="match status" value="1"/>
</dbReference>
<feature type="transmembrane region" description="Helical" evidence="1">
    <location>
        <begin position="7"/>
        <end position="28"/>
    </location>
</feature>
<evidence type="ECO:0000256" key="1">
    <source>
        <dbReference type="SAM" id="Phobius"/>
    </source>
</evidence>
<dbReference type="Proteomes" id="UP000262954">
    <property type="component" value="Unassembled WGS sequence"/>
</dbReference>
<dbReference type="RefSeq" id="WP_022390608.1">
    <property type="nucleotide sequence ID" value="NZ_AP028032.1"/>
</dbReference>
<reference evidence="2 3" key="1">
    <citation type="journal article" date="2018" name="Nat. Biotechnol.">
        <title>A standardized bacterial taxonomy based on genome phylogeny substantially revises the tree of life.</title>
        <authorList>
            <person name="Parks D.H."/>
            <person name="Chuvochina M."/>
            <person name="Waite D.W."/>
            <person name="Rinke C."/>
            <person name="Skarshewski A."/>
            <person name="Chaumeil P.A."/>
            <person name="Hugenholtz P."/>
        </authorList>
    </citation>
    <scope>NUCLEOTIDE SEQUENCE [LARGE SCALE GENOMIC DNA]</scope>
    <source>
        <strain evidence="2">UBA11482</strain>
    </source>
</reference>
<dbReference type="InterPro" id="IPR032333">
    <property type="entry name" value="DUF4857"/>
</dbReference>
<dbReference type="EMBL" id="DNWC01000107">
    <property type="protein sequence ID" value="HBJ09018.1"/>
    <property type="molecule type" value="Genomic_DNA"/>
</dbReference>
<gene>
    <name evidence="2" type="ORF">DDY73_08430</name>
</gene>
<protein>
    <submittedName>
        <fullName evidence="2">DUF4857 domain-containing protein</fullName>
    </submittedName>
</protein>
<proteinExistence type="predicted"/>
<keyword evidence="1" id="KW-1133">Transmembrane helix</keyword>
<sequence>MIRFSKILLYITIILLLFWLIPWGYGFIFSKPQKNPFILYSTVINDFAILENNGKGTERKDLKGKYYTESEFDSILPMFYYRQLIADERFPEEINGVALSPKIAQTENFIFRHQPSDVNCKKPGLYPLLESMSGRVDLKMPDDVFRINNNGIEFIDIKTNSIDEKKSRIYTDAMKKKGFCFPANIIAGNPTARKDYDEGYLITDRTGSLYHLKQVKGRPYFRKIEIPNGLKIKYIFPTEFKNRKYHAFLTDDKNDLYVLYTKTYELKKSGIPHFNPQKDEISIFGNIFDWTVSLSNPEENKIYALDAESLRLLKQIDLARLYPDIQQNNFPVRLTFTSLSDKYVFPRISM</sequence>
<organism evidence="2 3">
    <name type="scientific">Coprobacter fastidiosus</name>
    <dbReference type="NCBI Taxonomy" id="1099853"/>
    <lineage>
        <taxon>Bacteria</taxon>
        <taxon>Pseudomonadati</taxon>
        <taxon>Bacteroidota</taxon>
        <taxon>Bacteroidia</taxon>
        <taxon>Bacteroidales</taxon>
        <taxon>Barnesiellaceae</taxon>
        <taxon>Coprobacter</taxon>
    </lineage>
</organism>
<keyword evidence="1" id="KW-0472">Membrane</keyword>
<comment type="caution">
    <text evidence="2">The sequence shown here is derived from an EMBL/GenBank/DDBJ whole genome shotgun (WGS) entry which is preliminary data.</text>
</comment>